<name>A0AAD2JL43_9STRA</name>
<dbReference type="CDD" id="cd06093">
    <property type="entry name" value="PX_domain"/>
    <property type="match status" value="1"/>
</dbReference>
<evidence type="ECO:0000313" key="2">
    <source>
        <dbReference type="EMBL" id="CAJ1960156.1"/>
    </source>
</evidence>
<dbReference type="PROSITE" id="PS50195">
    <property type="entry name" value="PX"/>
    <property type="match status" value="1"/>
</dbReference>
<dbReference type="InterPro" id="IPR036871">
    <property type="entry name" value="PX_dom_sf"/>
</dbReference>
<dbReference type="InterPro" id="IPR001683">
    <property type="entry name" value="PX_dom"/>
</dbReference>
<reference evidence="2" key="1">
    <citation type="submission" date="2023-08" db="EMBL/GenBank/DDBJ databases">
        <authorList>
            <person name="Audoor S."/>
            <person name="Bilcke G."/>
        </authorList>
    </citation>
    <scope>NUCLEOTIDE SEQUENCE</scope>
</reference>
<organism evidence="2 3">
    <name type="scientific">Cylindrotheca closterium</name>
    <dbReference type="NCBI Taxonomy" id="2856"/>
    <lineage>
        <taxon>Eukaryota</taxon>
        <taxon>Sar</taxon>
        <taxon>Stramenopiles</taxon>
        <taxon>Ochrophyta</taxon>
        <taxon>Bacillariophyta</taxon>
        <taxon>Bacillariophyceae</taxon>
        <taxon>Bacillariophycidae</taxon>
        <taxon>Bacillariales</taxon>
        <taxon>Bacillariaceae</taxon>
        <taxon>Cylindrotheca</taxon>
    </lineage>
</organism>
<dbReference type="Pfam" id="PF00787">
    <property type="entry name" value="PX"/>
    <property type="match status" value="1"/>
</dbReference>
<dbReference type="AlphaFoldDB" id="A0AAD2JL43"/>
<protein>
    <recommendedName>
        <fullName evidence="1">PX domain-containing protein</fullName>
    </recommendedName>
</protein>
<keyword evidence="3" id="KW-1185">Reference proteome</keyword>
<feature type="domain" description="PX" evidence="1">
    <location>
        <begin position="35"/>
        <end position="152"/>
    </location>
</feature>
<dbReference type="SMART" id="SM00312">
    <property type="entry name" value="PX"/>
    <property type="match status" value="1"/>
</dbReference>
<evidence type="ECO:0000259" key="1">
    <source>
        <dbReference type="PROSITE" id="PS50195"/>
    </source>
</evidence>
<dbReference type="EMBL" id="CAKOGP040002047">
    <property type="protein sequence ID" value="CAJ1960156.1"/>
    <property type="molecule type" value="Genomic_DNA"/>
</dbReference>
<gene>
    <name evidence="2" type="ORF">CYCCA115_LOCUS18572</name>
</gene>
<dbReference type="GO" id="GO:0035091">
    <property type="term" value="F:phosphatidylinositol binding"/>
    <property type="evidence" value="ECO:0007669"/>
    <property type="project" value="InterPro"/>
</dbReference>
<accession>A0AAD2JL43</accession>
<dbReference type="Gene3D" id="3.30.1520.10">
    <property type="entry name" value="Phox-like domain"/>
    <property type="match status" value="1"/>
</dbReference>
<dbReference type="SUPFAM" id="SSF64268">
    <property type="entry name" value="PX domain"/>
    <property type="match status" value="1"/>
</dbReference>
<evidence type="ECO:0000313" key="3">
    <source>
        <dbReference type="Proteomes" id="UP001295423"/>
    </source>
</evidence>
<proteinExistence type="predicted"/>
<comment type="caution">
    <text evidence="2">The sequence shown here is derived from an EMBL/GenBank/DDBJ whole genome shotgun (WGS) entry which is preliminary data.</text>
</comment>
<dbReference type="Proteomes" id="UP001295423">
    <property type="component" value="Unassembled WGS sequence"/>
</dbReference>
<sequence>MRSSTSPLMFLAHDQWSPRFENHFFTVRIIAAESHSVAPESASFSVPGKKNHPAYYYTIEVSMGHDRKIVYRRFSQFCWLHKQLAPHFAATNSGNPAHDLPLVMPPKTCFLLPQDEKFAKNRSDQLEEFLEDALQRPGVASNAAVALFFELP</sequence>